<feature type="region of interest" description="Disordered" evidence="1">
    <location>
        <begin position="66"/>
        <end position="85"/>
    </location>
</feature>
<keyword evidence="3" id="KW-1185">Reference proteome</keyword>
<dbReference type="AlphaFoldDB" id="A0A9Q1KKP7"/>
<reference evidence="2" key="1">
    <citation type="submission" date="2022-04" db="EMBL/GenBank/DDBJ databases">
        <title>Carnegiea gigantea Genome sequencing and assembly v2.</title>
        <authorList>
            <person name="Copetti D."/>
            <person name="Sanderson M.J."/>
            <person name="Burquez A."/>
            <person name="Wojciechowski M.F."/>
        </authorList>
    </citation>
    <scope>NUCLEOTIDE SEQUENCE</scope>
    <source>
        <strain evidence="2">SGP5-SGP5p</strain>
        <tissue evidence="2">Aerial part</tissue>
    </source>
</reference>
<evidence type="ECO:0000256" key="1">
    <source>
        <dbReference type="SAM" id="MobiDB-lite"/>
    </source>
</evidence>
<evidence type="ECO:0000313" key="3">
    <source>
        <dbReference type="Proteomes" id="UP001153076"/>
    </source>
</evidence>
<dbReference type="Proteomes" id="UP001153076">
    <property type="component" value="Unassembled WGS sequence"/>
</dbReference>
<sequence length="222" mass="24600">MEVRGHPILWRLPPMTTPLRPQNAWKYCEFHEQSGHTTTECRELKKALYKLADNGQIDRFLKRGPRFIRREQEPTPPPPRDEECSTEVVATIVGGYAEGITRSAWKAQLKNAQQPRPSPADTAALSSRFHGPRGLPTVFRSAVGTARRALPPPALRNSLHPSTEDLGHGYFFLRHLGGIRSPRSCQVPGLKYVLDERGLAVGSSLMKLVKGRGVSGEAASSF</sequence>
<dbReference type="EMBL" id="JAKOGI010000098">
    <property type="protein sequence ID" value="KAJ8444452.1"/>
    <property type="molecule type" value="Genomic_DNA"/>
</dbReference>
<proteinExistence type="predicted"/>
<feature type="region of interest" description="Disordered" evidence="1">
    <location>
        <begin position="109"/>
        <end position="128"/>
    </location>
</feature>
<name>A0A9Q1KKP7_9CARY</name>
<protein>
    <submittedName>
        <fullName evidence="2">Uncharacterized protein</fullName>
    </submittedName>
</protein>
<organism evidence="2 3">
    <name type="scientific">Carnegiea gigantea</name>
    <dbReference type="NCBI Taxonomy" id="171969"/>
    <lineage>
        <taxon>Eukaryota</taxon>
        <taxon>Viridiplantae</taxon>
        <taxon>Streptophyta</taxon>
        <taxon>Embryophyta</taxon>
        <taxon>Tracheophyta</taxon>
        <taxon>Spermatophyta</taxon>
        <taxon>Magnoliopsida</taxon>
        <taxon>eudicotyledons</taxon>
        <taxon>Gunneridae</taxon>
        <taxon>Pentapetalae</taxon>
        <taxon>Caryophyllales</taxon>
        <taxon>Cactineae</taxon>
        <taxon>Cactaceae</taxon>
        <taxon>Cactoideae</taxon>
        <taxon>Echinocereeae</taxon>
        <taxon>Carnegiea</taxon>
    </lineage>
</organism>
<gene>
    <name evidence="2" type="ORF">Cgig2_005974</name>
</gene>
<evidence type="ECO:0000313" key="2">
    <source>
        <dbReference type="EMBL" id="KAJ8444452.1"/>
    </source>
</evidence>
<feature type="compositionally biased region" description="Basic and acidic residues" evidence="1">
    <location>
        <begin position="68"/>
        <end position="83"/>
    </location>
</feature>
<accession>A0A9Q1KKP7</accession>
<comment type="caution">
    <text evidence="2">The sequence shown here is derived from an EMBL/GenBank/DDBJ whole genome shotgun (WGS) entry which is preliminary data.</text>
</comment>